<feature type="compositionally biased region" description="Polar residues" evidence="1">
    <location>
        <begin position="141"/>
        <end position="153"/>
    </location>
</feature>
<protein>
    <submittedName>
        <fullName evidence="2">Uncharacterized protein</fullName>
    </submittedName>
</protein>
<proteinExistence type="predicted"/>
<feature type="region of interest" description="Disordered" evidence="1">
    <location>
        <begin position="180"/>
        <end position="264"/>
    </location>
</feature>
<dbReference type="EMBL" id="JAJSPL020000030">
    <property type="protein sequence ID" value="KAK7737336.1"/>
    <property type="molecule type" value="Genomic_DNA"/>
</dbReference>
<reference evidence="2 3" key="1">
    <citation type="journal article" date="2023" name="PLoS ONE">
        <title>Cytospora paraplurivora sp. nov. isolated from orchards with fruit tree decline syndrome in Ontario, Canada.</title>
        <authorList>
            <person name="Ilyukhin E."/>
            <person name="Nguyen H.D.T."/>
            <person name="Castle A.J."/>
            <person name="Ellouze W."/>
        </authorList>
    </citation>
    <scope>NUCLEOTIDE SEQUENCE [LARGE SCALE GENOMIC DNA]</scope>
    <source>
        <strain evidence="2 3">FDS-564</strain>
    </source>
</reference>
<organism evidence="2 3">
    <name type="scientific">Cytospora paraplurivora</name>
    <dbReference type="NCBI Taxonomy" id="2898453"/>
    <lineage>
        <taxon>Eukaryota</taxon>
        <taxon>Fungi</taxon>
        <taxon>Dikarya</taxon>
        <taxon>Ascomycota</taxon>
        <taxon>Pezizomycotina</taxon>
        <taxon>Sordariomycetes</taxon>
        <taxon>Sordariomycetidae</taxon>
        <taxon>Diaporthales</taxon>
        <taxon>Cytosporaceae</taxon>
        <taxon>Cytospora</taxon>
    </lineage>
</organism>
<sequence length="381" mass="42011">MSGNTREAEDYSTNPNTVKARRRKMKLNGAKKVEDAARTADYKAMIYARKVVQAKEEYKTASDSEKSAMLEKAMRDTMTKRRARGQDTMSKMAAFEAGMYEHRPSITGPQTRVPISAFLEDNGFVPSRPSRKGGAERHNATSDPINNTTNCSVEPVTPNSFVSAPEADMTGIGNTFARANGLPSFRRSRDHTSTNGYSPHNRQVEIPAPPRRSPSLFKSQSRSLTAPATKPEVLTTPAPFGRMTPEPLIPSIEDGPPDSSSSDGDCLSMLRMEVVHLRTICQNVLQSNSNLRDLDLRNVRAEMGIEKNRVTELDRRVGQLEGIVHALHNTSLTAVVERLTKMEELVDELQDKVGSGAEAEVAKMREVMGCMKEALDRVGGF</sequence>
<keyword evidence="3" id="KW-1185">Reference proteome</keyword>
<evidence type="ECO:0000313" key="3">
    <source>
        <dbReference type="Proteomes" id="UP001320245"/>
    </source>
</evidence>
<feature type="region of interest" description="Disordered" evidence="1">
    <location>
        <begin position="121"/>
        <end position="153"/>
    </location>
</feature>
<gene>
    <name evidence="2" type="ORF">SLS53_006639</name>
</gene>
<evidence type="ECO:0000256" key="1">
    <source>
        <dbReference type="SAM" id="MobiDB-lite"/>
    </source>
</evidence>
<feature type="compositionally biased region" description="Polar residues" evidence="1">
    <location>
        <begin position="1"/>
        <end position="17"/>
    </location>
</feature>
<dbReference type="Proteomes" id="UP001320245">
    <property type="component" value="Unassembled WGS sequence"/>
</dbReference>
<name>A0AAN9YEJ9_9PEZI</name>
<comment type="caution">
    <text evidence="2">The sequence shown here is derived from an EMBL/GenBank/DDBJ whole genome shotgun (WGS) entry which is preliminary data.</text>
</comment>
<evidence type="ECO:0000313" key="2">
    <source>
        <dbReference type="EMBL" id="KAK7737336.1"/>
    </source>
</evidence>
<feature type="compositionally biased region" description="Polar residues" evidence="1">
    <location>
        <begin position="216"/>
        <end position="226"/>
    </location>
</feature>
<dbReference type="AlphaFoldDB" id="A0AAN9YEJ9"/>
<accession>A0AAN9YEJ9</accession>
<feature type="region of interest" description="Disordered" evidence="1">
    <location>
        <begin position="1"/>
        <end position="34"/>
    </location>
</feature>